<dbReference type="Proteomes" id="UP001187531">
    <property type="component" value="Unassembled WGS sequence"/>
</dbReference>
<name>A0AA88HXR0_ARTSF</name>
<dbReference type="EMBL" id="JAVRJZ010000013">
    <property type="protein sequence ID" value="KAK2714150.1"/>
    <property type="molecule type" value="Genomic_DNA"/>
</dbReference>
<evidence type="ECO:0000313" key="2">
    <source>
        <dbReference type="EMBL" id="KAK2714151.1"/>
    </source>
</evidence>
<accession>A0AA88HXR0</accession>
<evidence type="ECO:0000313" key="3">
    <source>
        <dbReference type="Proteomes" id="UP001187531"/>
    </source>
</evidence>
<feature type="chain" id="PRO_5041851727" evidence="1">
    <location>
        <begin position="20"/>
        <end position="198"/>
    </location>
</feature>
<feature type="signal peptide" evidence="1">
    <location>
        <begin position="1"/>
        <end position="19"/>
    </location>
</feature>
<dbReference type="EMBL" id="JAVRJZ010000013">
    <property type="protein sequence ID" value="KAK2714151.1"/>
    <property type="molecule type" value="Genomic_DNA"/>
</dbReference>
<keyword evidence="3" id="KW-1185">Reference proteome</keyword>
<organism evidence="2 3">
    <name type="scientific">Artemia franciscana</name>
    <name type="common">Brine shrimp</name>
    <name type="synonym">Artemia sanfranciscana</name>
    <dbReference type="NCBI Taxonomy" id="6661"/>
    <lineage>
        <taxon>Eukaryota</taxon>
        <taxon>Metazoa</taxon>
        <taxon>Ecdysozoa</taxon>
        <taxon>Arthropoda</taxon>
        <taxon>Crustacea</taxon>
        <taxon>Branchiopoda</taxon>
        <taxon>Anostraca</taxon>
        <taxon>Artemiidae</taxon>
        <taxon>Artemia</taxon>
    </lineage>
</organism>
<gene>
    <name evidence="2" type="ORF">QYM36_008653</name>
</gene>
<sequence length="198" mass="22591">MKYHKGCFILVLLACTAAAKPFEDKNEDKNEVAEVSGRSVEKHNGFIGRAMHSAESLLSNYISRLMFIFSGLEGIFIQSLRRMNEPEMRPMAKMLDRIMVLYMRASLEEDECVERFTCEAGDIIGGYWGTPVGGIVKLLEPMTPPYLRKILVNFRMGVKDGNVCGRMSCETEPFSFLNFIDRKLGRIEEETNEVDNYH</sequence>
<keyword evidence="1" id="KW-0732">Signal</keyword>
<dbReference type="AlphaFoldDB" id="A0AA88HXR0"/>
<evidence type="ECO:0000256" key="1">
    <source>
        <dbReference type="SAM" id="SignalP"/>
    </source>
</evidence>
<reference evidence="2" key="1">
    <citation type="submission" date="2023-07" db="EMBL/GenBank/DDBJ databases">
        <title>Chromosome-level genome assembly of Artemia franciscana.</title>
        <authorList>
            <person name="Jo E."/>
        </authorList>
    </citation>
    <scope>NUCLEOTIDE SEQUENCE</scope>
    <source>
        <tissue evidence="2">Whole body</tissue>
    </source>
</reference>
<proteinExistence type="predicted"/>
<protein>
    <submittedName>
        <fullName evidence="2">Uncharacterized protein</fullName>
    </submittedName>
</protein>
<comment type="caution">
    <text evidence="2">The sequence shown here is derived from an EMBL/GenBank/DDBJ whole genome shotgun (WGS) entry which is preliminary data.</text>
</comment>